<proteinExistence type="inferred from homology"/>
<feature type="region of interest" description="Disordered" evidence="7">
    <location>
        <begin position="319"/>
        <end position="387"/>
    </location>
</feature>
<evidence type="ECO:0000313" key="8">
    <source>
        <dbReference type="EMBL" id="KAK2712934.1"/>
    </source>
</evidence>
<comment type="subcellular location">
    <subcellularLocation>
        <location evidence="1">Nucleus</location>
        <location evidence="1">Nucleolus</location>
    </subcellularLocation>
</comment>
<keyword evidence="9" id="KW-1185">Reference proteome</keyword>
<name>A0AA88L4V9_ARTSF</name>
<dbReference type="Proteomes" id="UP001187531">
    <property type="component" value="Unassembled WGS sequence"/>
</dbReference>
<keyword evidence="4" id="KW-0698">rRNA processing</keyword>
<keyword evidence="3" id="KW-0690">Ribosome biogenesis</keyword>
<dbReference type="InterPro" id="IPR007276">
    <property type="entry name" value="Nop14"/>
</dbReference>
<reference evidence="8" key="1">
    <citation type="submission" date="2023-07" db="EMBL/GenBank/DDBJ databases">
        <title>Chromosome-level genome assembly of Artemia franciscana.</title>
        <authorList>
            <person name="Jo E."/>
        </authorList>
    </citation>
    <scope>NUCLEOTIDE SEQUENCE</scope>
    <source>
        <tissue evidence="8">Whole body</tissue>
    </source>
</reference>
<comment type="caution">
    <text evidence="8">The sequence shown here is derived from an EMBL/GenBank/DDBJ whole genome shotgun (WGS) entry which is preliminary data.</text>
</comment>
<comment type="similarity">
    <text evidence="2">Belongs to the NOP14 family.</text>
</comment>
<evidence type="ECO:0008006" key="10">
    <source>
        <dbReference type="Google" id="ProtNLM"/>
    </source>
</evidence>
<evidence type="ECO:0000256" key="3">
    <source>
        <dbReference type="ARBA" id="ARBA00022517"/>
    </source>
</evidence>
<sequence>MVNIKKNKVKKGLSDKINRKKNVKPIVNVKEKVSTNPFEVKINRKKFDILGRKLKEEKGLPGVARQKAVKKRQETLLPMLKDRYKTNKFIDKRLGEGDTSMTLEDKMMARFAAERAKTSSKKALFSLEDVDEDTILTHRGQSLAELERYDDPRSDEDDEENSGRLGSSITESHFGGGLLSKKEGGPTPIEQLIADSKKRKDERQKLREETEELTEQLDSDFKSIAELLGGMKRKVEEEDGTRLLDAYDKAVKQLKFEARGQPSDKLRTADEIAKEEAERLKRLEEERQRRMNPDAKRNVVTHVSADALDDSYWLPAKKLPEQNVGDIEENDERDFDDDQGPENDEDVSDESAEDEEENGEMYSDLESEEEVSEADEPENKMSSKKGITRVKTGKEEINPSVPYVVKVPESYEDLVLLLCSYTINDQSILLERMLKCNHPTLSGENKAKAEVLFKFLIQLAHDIAEEAETENTGTNNRLSLLPNLNMIMFEIINLIPMPCCTALREVISEHFDNSKGKKVKTPIPLNVIIFLKIVGMLCPASDFKHPVTTPALILCTQLLENSSVTSFDRVARGLMLSAILVEYISLSKRYLPELYNFLLGVIVLAEPKKLTEIRQIPHPFRSYGPDASLLVINENCSLLSPDPMLKLSITDLNLSGNPSDVQKMTALNAGLNMMCRCLSLWSDYPSFPELASAVSSALDRIPLEMYPEDVKKSIANLKEKTNGKVTRKRLVHPERKPKMLKLFEPKFEESYDGRKKHNNGNPAKFEQQKLTKQYKREMKGAIREIRRDSAFIARSQLKEELDRDVERKEKVKKLLGSLAMQEGDFKRLKRNKK</sequence>
<feature type="compositionally biased region" description="Acidic residues" evidence="7">
    <location>
        <begin position="326"/>
        <end position="376"/>
    </location>
</feature>
<evidence type="ECO:0000256" key="4">
    <source>
        <dbReference type="ARBA" id="ARBA00022552"/>
    </source>
</evidence>
<gene>
    <name evidence="8" type="ORF">QYM36_011584</name>
</gene>
<evidence type="ECO:0000313" key="9">
    <source>
        <dbReference type="Proteomes" id="UP001187531"/>
    </source>
</evidence>
<organism evidence="8 9">
    <name type="scientific">Artemia franciscana</name>
    <name type="common">Brine shrimp</name>
    <name type="synonym">Artemia sanfranciscana</name>
    <dbReference type="NCBI Taxonomy" id="6661"/>
    <lineage>
        <taxon>Eukaryota</taxon>
        <taxon>Metazoa</taxon>
        <taxon>Ecdysozoa</taxon>
        <taxon>Arthropoda</taxon>
        <taxon>Crustacea</taxon>
        <taxon>Branchiopoda</taxon>
        <taxon>Anostraca</taxon>
        <taxon>Artemiidae</taxon>
        <taxon>Artemia</taxon>
    </lineage>
</organism>
<accession>A0AA88L4V9</accession>
<evidence type="ECO:0000256" key="5">
    <source>
        <dbReference type="ARBA" id="ARBA00023242"/>
    </source>
</evidence>
<dbReference type="GO" id="GO:0030692">
    <property type="term" value="C:Noc4p-Nop14p complex"/>
    <property type="evidence" value="ECO:0007669"/>
    <property type="project" value="TreeGrafter"/>
</dbReference>
<dbReference type="AlphaFoldDB" id="A0AA88L4V9"/>
<keyword evidence="5" id="KW-0539">Nucleus</keyword>
<evidence type="ECO:0000256" key="1">
    <source>
        <dbReference type="ARBA" id="ARBA00004604"/>
    </source>
</evidence>
<feature type="region of interest" description="Disordered" evidence="7">
    <location>
        <begin position="141"/>
        <end position="217"/>
    </location>
</feature>
<evidence type="ECO:0000256" key="7">
    <source>
        <dbReference type="SAM" id="MobiDB-lite"/>
    </source>
</evidence>
<comment type="function">
    <text evidence="6">Involved in nucleolar processing of pre-18S ribosomal RNA. Has a role in the nuclear export of 40S pre-ribosomal subunit to the cytoplasm.</text>
</comment>
<dbReference type="GO" id="GO:0030490">
    <property type="term" value="P:maturation of SSU-rRNA"/>
    <property type="evidence" value="ECO:0007669"/>
    <property type="project" value="TreeGrafter"/>
</dbReference>
<dbReference type="Pfam" id="PF04147">
    <property type="entry name" value="Nop14"/>
    <property type="match status" value="1"/>
</dbReference>
<dbReference type="PANTHER" id="PTHR23183">
    <property type="entry name" value="NOP14"/>
    <property type="match status" value="1"/>
</dbReference>
<dbReference type="EMBL" id="JAVRJZ010000015">
    <property type="protein sequence ID" value="KAK2712934.1"/>
    <property type="molecule type" value="Genomic_DNA"/>
</dbReference>
<evidence type="ECO:0000256" key="6">
    <source>
        <dbReference type="ARBA" id="ARBA00024695"/>
    </source>
</evidence>
<dbReference type="PANTHER" id="PTHR23183:SF0">
    <property type="entry name" value="NUCLEOLAR PROTEIN 14"/>
    <property type="match status" value="1"/>
</dbReference>
<feature type="compositionally biased region" description="Basic and acidic residues" evidence="7">
    <location>
        <begin position="195"/>
        <end position="208"/>
    </location>
</feature>
<dbReference type="GO" id="GO:0032040">
    <property type="term" value="C:small-subunit processome"/>
    <property type="evidence" value="ECO:0007669"/>
    <property type="project" value="InterPro"/>
</dbReference>
<evidence type="ECO:0000256" key="2">
    <source>
        <dbReference type="ARBA" id="ARBA00007466"/>
    </source>
</evidence>
<protein>
    <recommendedName>
        <fullName evidence="10">Nucleolar protein 14</fullName>
    </recommendedName>
</protein>